<dbReference type="GO" id="GO:0003984">
    <property type="term" value="F:acetolactate synthase activity"/>
    <property type="evidence" value="ECO:0007669"/>
    <property type="project" value="UniProtKB-EC"/>
</dbReference>
<dbReference type="PANTHER" id="PTHR18968:SF13">
    <property type="entry name" value="ACETOLACTATE SYNTHASE CATALYTIC SUBUNIT, MITOCHONDRIAL"/>
    <property type="match status" value="1"/>
</dbReference>
<dbReference type="STRING" id="39482.ERS852491_02249"/>
<keyword evidence="4" id="KW-0808">Transferase</keyword>
<evidence type="ECO:0000259" key="3">
    <source>
        <dbReference type="Pfam" id="PF02775"/>
    </source>
</evidence>
<evidence type="ECO:0000313" key="5">
    <source>
        <dbReference type="Proteomes" id="UP000095544"/>
    </source>
</evidence>
<dbReference type="EC" id="2.2.1.6" evidence="4"/>
<dbReference type="InterPro" id="IPR045229">
    <property type="entry name" value="TPP_enz"/>
</dbReference>
<dbReference type="GO" id="GO:0005948">
    <property type="term" value="C:acetolactate synthase complex"/>
    <property type="evidence" value="ECO:0007669"/>
    <property type="project" value="TreeGrafter"/>
</dbReference>
<gene>
    <name evidence="4" type="primary">ilvG_2</name>
    <name evidence="4" type="ORF">ERS852491_02249</name>
</gene>
<reference evidence="4 5" key="1">
    <citation type="submission" date="2015-09" db="EMBL/GenBank/DDBJ databases">
        <authorList>
            <consortium name="Pathogen Informatics"/>
        </authorList>
    </citation>
    <scope>NUCLEOTIDE SEQUENCE [LARGE SCALE GENOMIC DNA]</scope>
    <source>
        <strain evidence="4 5">2789STDY5834876</strain>
    </source>
</reference>
<evidence type="ECO:0000256" key="1">
    <source>
        <dbReference type="ARBA" id="ARBA00007812"/>
    </source>
</evidence>
<dbReference type="OrthoDB" id="4494979at2"/>
<dbReference type="InterPro" id="IPR029061">
    <property type="entry name" value="THDP-binding"/>
</dbReference>
<dbReference type="SUPFAM" id="SSF52467">
    <property type="entry name" value="DHS-like NAD/FAD-binding domain"/>
    <property type="match status" value="1"/>
</dbReference>
<feature type="domain" description="Thiamine pyrophosphate enzyme central" evidence="2">
    <location>
        <begin position="8"/>
        <end position="132"/>
    </location>
</feature>
<dbReference type="GO" id="GO:0000287">
    <property type="term" value="F:magnesium ion binding"/>
    <property type="evidence" value="ECO:0007669"/>
    <property type="project" value="InterPro"/>
</dbReference>
<dbReference type="EMBL" id="CYZU01000019">
    <property type="protein sequence ID" value="CUO45304.1"/>
    <property type="molecule type" value="Genomic_DNA"/>
</dbReference>
<dbReference type="InterPro" id="IPR012000">
    <property type="entry name" value="Thiamin_PyroP_enz_cen_dom"/>
</dbReference>
<dbReference type="GO" id="GO:0050660">
    <property type="term" value="F:flavin adenine dinucleotide binding"/>
    <property type="evidence" value="ECO:0007669"/>
    <property type="project" value="TreeGrafter"/>
</dbReference>
<protein>
    <submittedName>
        <fullName evidence="4">Acetolactate synthase isozyme 2 large subunit</fullName>
        <ecNumber evidence="4">2.2.1.6</ecNumber>
    </submittedName>
</protein>
<dbReference type="InterPro" id="IPR029035">
    <property type="entry name" value="DHS-like_NAD/FAD-binding_dom"/>
</dbReference>
<dbReference type="Pfam" id="PF02775">
    <property type="entry name" value="TPP_enzyme_C"/>
    <property type="match status" value="1"/>
</dbReference>
<accession>A0A174F5E7</accession>
<proteinExistence type="inferred from homology"/>
<dbReference type="Gene3D" id="3.40.50.970">
    <property type="match status" value="1"/>
</dbReference>
<evidence type="ECO:0000313" key="4">
    <source>
        <dbReference type="EMBL" id="CUO45304.1"/>
    </source>
</evidence>
<dbReference type="AlphaFoldDB" id="A0A174F5E7"/>
<dbReference type="GO" id="GO:0030976">
    <property type="term" value="F:thiamine pyrophosphate binding"/>
    <property type="evidence" value="ECO:0007669"/>
    <property type="project" value="InterPro"/>
</dbReference>
<feature type="domain" description="Thiamine pyrophosphate enzyme TPP-binding" evidence="3">
    <location>
        <begin position="182"/>
        <end position="333"/>
    </location>
</feature>
<comment type="similarity">
    <text evidence="1">Belongs to the TPP enzyme family.</text>
</comment>
<dbReference type="GO" id="GO:0009097">
    <property type="term" value="P:isoleucine biosynthetic process"/>
    <property type="evidence" value="ECO:0007669"/>
    <property type="project" value="TreeGrafter"/>
</dbReference>
<organism evidence="4 5">
    <name type="scientific">Faecalicatena contorta</name>
    <dbReference type="NCBI Taxonomy" id="39482"/>
    <lineage>
        <taxon>Bacteria</taxon>
        <taxon>Bacillati</taxon>
        <taxon>Bacillota</taxon>
        <taxon>Clostridia</taxon>
        <taxon>Lachnospirales</taxon>
        <taxon>Lachnospiraceae</taxon>
        <taxon>Faecalicatena</taxon>
    </lineage>
</organism>
<dbReference type="SUPFAM" id="SSF52518">
    <property type="entry name" value="Thiamin diphosphate-binding fold (THDP-binding)"/>
    <property type="match status" value="1"/>
</dbReference>
<dbReference type="PANTHER" id="PTHR18968">
    <property type="entry name" value="THIAMINE PYROPHOSPHATE ENZYMES"/>
    <property type="match status" value="1"/>
</dbReference>
<evidence type="ECO:0000259" key="2">
    <source>
        <dbReference type="Pfam" id="PF00205"/>
    </source>
</evidence>
<name>A0A174F5E7_9FIRM</name>
<dbReference type="InterPro" id="IPR011766">
    <property type="entry name" value="TPP_enzyme_TPP-bd"/>
</dbReference>
<dbReference type="Proteomes" id="UP000095544">
    <property type="component" value="Unassembled WGS sequence"/>
</dbReference>
<dbReference type="Gene3D" id="3.40.50.1220">
    <property type="entry name" value="TPP-binding domain"/>
    <property type="match status" value="1"/>
</dbReference>
<dbReference type="GO" id="GO:0009099">
    <property type="term" value="P:L-valine biosynthetic process"/>
    <property type="evidence" value="ECO:0007669"/>
    <property type="project" value="TreeGrafter"/>
</dbReference>
<sequence>MIFHLTYSKPVLLIGNGVRSANAVNMVYEFAEKCNIPILTTLNGVDLAQDEFHIGFIGTHGNRVANMILNECDLVISVGARLGIRQVGRDPKGFAPKADLVRADIDEYELSRDIKRGEKKYHADARDFMRMLLSEEVGDYSIWKNQCLAAKEYLKKYDVQPGNLAIAKISSLLPVNPIVAVDVGMNQCWAAQSLHLKGREGRIHIGGGFGAMGCGLPYAIGSSIATDNGKVFCICGDGGFQMNIQELETIKRENLPIKIFIMNNRVLGKISETQHFSHGDRFAATAASGGYTVPDFCKISEAYGVKAASLSIYEDLDKYVDWIEDSEPCLLDISLPEASFLTPKIKFETGLISPKLEDSVFNQAKAILAK</sequence>
<dbReference type="Pfam" id="PF00205">
    <property type="entry name" value="TPP_enzyme_M"/>
    <property type="match status" value="1"/>
</dbReference>